<dbReference type="AlphaFoldDB" id="A0A7Z0DQS7"/>
<keyword evidence="5" id="KW-0560">Oxidoreductase</keyword>
<dbReference type="InterPro" id="IPR036250">
    <property type="entry name" value="AcylCo_DH-like_C"/>
</dbReference>
<dbReference type="Pfam" id="PF02771">
    <property type="entry name" value="Acyl-CoA_dh_N"/>
    <property type="match status" value="1"/>
</dbReference>
<evidence type="ECO:0000256" key="2">
    <source>
        <dbReference type="ARBA" id="ARBA00009347"/>
    </source>
</evidence>
<dbReference type="EMBL" id="JACBZR010000001">
    <property type="protein sequence ID" value="NYI80069.1"/>
    <property type="molecule type" value="Genomic_DNA"/>
</dbReference>
<dbReference type="RefSeq" id="WP_179660296.1">
    <property type="nucleotide sequence ID" value="NZ_JACBZR010000001.1"/>
</dbReference>
<dbReference type="SUPFAM" id="SSF47203">
    <property type="entry name" value="Acyl-CoA dehydrogenase C-terminal domain-like"/>
    <property type="match status" value="1"/>
</dbReference>
<dbReference type="PANTHER" id="PTHR43884">
    <property type="entry name" value="ACYL-COA DEHYDROGENASE"/>
    <property type="match status" value="1"/>
</dbReference>
<dbReference type="PANTHER" id="PTHR43884:SF20">
    <property type="entry name" value="ACYL-COA DEHYDROGENASE FADE28"/>
    <property type="match status" value="1"/>
</dbReference>
<dbReference type="Proteomes" id="UP000564496">
    <property type="component" value="Unassembled WGS sequence"/>
</dbReference>
<evidence type="ECO:0000259" key="7">
    <source>
        <dbReference type="Pfam" id="PF00441"/>
    </source>
</evidence>
<dbReference type="GO" id="GO:0050660">
    <property type="term" value="F:flavin adenine dinucleotide binding"/>
    <property type="evidence" value="ECO:0007669"/>
    <property type="project" value="InterPro"/>
</dbReference>
<dbReference type="Gene3D" id="1.20.140.10">
    <property type="entry name" value="Butyryl-CoA Dehydrogenase, subunit A, domain 3"/>
    <property type="match status" value="1"/>
</dbReference>
<sequence length="366" mass="38107">MRFGRTPEQHAFSEALDDLLTAADVVSASRAWSAGDHSPGLKLWQRLAELGVTGLLVPEDQDGLGASPVDLAVAFERLGYHGVPGPWIESVAVAPALLAGTSDSDILQRLASGEALVSVAHASRALDADVAERTYALNDRVGLTAPDSAGPPPSGSGGSTSASPALVEPGERQRAGVETNTAPSAILRHAVVGAQRRSVDPTRRLFDVTPGEEVAGGDAGPALDLGTLACSAMLHGAGLRLLDDSVAYVKQRTQFGRPIGEFQAVKHLLADVRVALDFAAPLVHNAAVELETEAPTAARSVSAAKVAAGDAAYLASRTALQVHGAIGYTREFDLSLWILKVRALVGAWGTPTEHRARILESLVEAR</sequence>
<keyword evidence="4" id="KW-0274">FAD</keyword>
<feature type="domain" description="Acyl-CoA dehydrogenase/oxidase C-terminal" evidence="7">
    <location>
        <begin position="223"/>
        <end position="361"/>
    </location>
</feature>
<evidence type="ECO:0000256" key="4">
    <source>
        <dbReference type="ARBA" id="ARBA00022827"/>
    </source>
</evidence>
<keyword evidence="3" id="KW-0285">Flavoprotein</keyword>
<keyword evidence="10" id="KW-1185">Reference proteome</keyword>
<proteinExistence type="inferred from homology"/>
<dbReference type="InterPro" id="IPR037069">
    <property type="entry name" value="AcylCoA_DH/ox_N_sf"/>
</dbReference>
<comment type="similarity">
    <text evidence="2">Belongs to the acyl-CoA dehydrogenase family.</text>
</comment>
<evidence type="ECO:0000256" key="5">
    <source>
        <dbReference type="ARBA" id="ARBA00023002"/>
    </source>
</evidence>
<dbReference type="InterPro" id="IPR013786">
    <property type="entry name" value="AcylCoA_DH/ox_N"/>
</dbReference>
<dbReference type="InterPro" id="IPR009100">
    <property type="entry name" value="AcylCoA_DH/oxidase_NM_dom_sf"/>
</dbReference>
<evidence type="ECO:0000259" key="8">
    <source>
        <dbReference type="Pfam" id="PF02771"/>
    </source>
</evidence>
<evidence type="ECO:0000313" key="9">
    <source>
        <dbReference type="EMBL" id="NYI80069.1"/>
    </source>
</evidence>
<organism evidence="9 10">
    <name type="scientific">Nocardioides panzhihuensis</name>
    <dbReference type="NCBI Taxonomy" id="860243"/>
    <lineage>
        <taxon>Bacteria</taxon>
        <taxon>Bacillati</taxon>
        <taxon>Actinomycetota</taxon>
        <taxon>Actinomycetes</taxon>
        <taxon>Propionibacteriales</taxon>
        <taxon>Nocardioidaceae</taxon>
        <taxon>Nocardioides</taxon>
    </lineage>
</organism>
<dbReference type="GO" id="GO:0003995">
    <property type="term" value="F:acyl-CoA dehydrogenase activity"/>
    <property type="evidence" value="ECO:0007669"/>
    <property type="project" value="TreeGrafter"/>
</dbReference>
<evidence type="ECO:0000256" key="6">
    <source>
        <dbReference type="SAM" id="MobiDB-lite"/>
    </source>
</evidence>
<comment type="caution">
    <text evidence="9">The sequence shown here is derived from an EMBL/GenBank/DDBJ whole genome shotgun (WGS) entry which is preliminary data.</text>
</comment>
<accession>A0A7Z0DQS7</accession>
<evidence type="ECO:0000256" key="3">
    <source>
        <dbReference type="ARBA" id="ARBA00022630"/>
    </source>
</evidence>
<reference evidence="9 10" key="1">
    <citation type="submission" date="2020-07" db="EMBL/GenBank/DDBJ databases">
        <title>Sequencing the genomes of 1000 actinobacteria strains.</title>
        <authorList>
            <person name="Klenk H.-P."/>
        </authorList>
    </citation>
    <scope>NUCLEOTIDE SEQUENCE [LARGE SCALE GENOMIC DNA]</scope>
    <source>
        <strain evidence="9 10">DSM 26487</strain>
    </source>
</reference>
<dbReference type="SUPFAM" id="SSF56645">
    <property type="entry name" value="Acyl-CoA dehydrogenase NM domain-like"/>
    <property type="match status" value="1"/>
</dbReference>
<feature type="domain" description="Acyl-CoA dehydrogenase/oxidase N-terminal" evidence="8">
    <location>
        <begin position="6"/>
        <end position="114"/>
    </location>
</feature>
<protein>
    <recommendedName>
        <fullName evidence="11">Acyl-CoA dehydrogenase</fullName>
    </recommendedName>
</protein>
<evidence type="ECO:0000313" key="10">
    <source>
        <dbReference type="Proteomes" id="UP000564496"/>
    </source>
</evidence>
<dbReference type="Pfam" id="PF00441">
    <property type="entry name" value="Acyl-CoA_dh_1"/>
    <property type="match status" value="1"/>
</dbReference>
<gene>
    <name evidence="9" type="ORF">BJ988_004717</name>
</gene>
<comment type="cofactor">
    <cofactor evidence="1">
        <name>FAD</name>
        <dbReference type="ChEBI" id="CHEBI:57692"/>
    </cofactor>
</comment>
<dbReference type="InterPro" id="IPR009075">
    <property type="entry name" value="AcylCo_DH/oxidase_C"/>
</dbReference>
<feature type="region of interest" description="Disordered" evidence="6">
    <location>
        <begin position="142"/>
        <end position="180"/>
    </location>
</feature>
<evidence type="ECO:0000256" key="1">
    <source>
        <dbReference type="ARBA" id="ARBA00001974"/>
    </source>
</evidence>
<evidence type="ECO:0008006" key="11">
    <source>
        <dbReference type="Google" id="ProtNLM"/>
    </source>
</evidence>
<name>A0A7Z0DQS7_9ACTN</name>
<dbReference type="Gene3D" id="1.10.540.10">
    <property type="entry name" value="Acyl-CoA dehydrogenase/oxidase, N-terminal domain"/>
    <property type="match status" value="1"/>
</dbReference>